<evidence type="ECO:0000256" key="2">
    <source>
        <dbReference type="ARBA" id="ARBA00004979"/>
    </source>
</evidence>
<dbReference type="InterPro" id="IPR001926">
    <property type="entry name" value="TrpB-like_PALP"/>
</dbReference>
<feature type="domain" description="Tryptophan synthase beta chain-like PALP" evidence="12">
    <location>
        <begin position="72"/>
        <end position="377"/>
    </location>
</feature>
<proteinExistence type="inferred from homology"/>
<dbReference type="InterPro" id="IPR000634">
    <property type="entry name" value="Ser/Thr_deHydtase_PyrdxlP-BS"/>
</dbReference>
<dbReference type="Pfam" id="PF00291">
    <property type="entry name" value="PALP"/>
    <property type="match status" value="1"/>
</dbReference>
<organism evidence="13 14">
    <name type="scientific">Actomonas aquatica</name>
    <dbReference type="NCBI Taxonomy" id="2866162"/>
    <lineage>
        <taxon>Bacteria</taxon>
        <taxon>Pseudomonadati</taxon>
        <taxon>Verrucomicrobiota</taxon>
        <taxon>Opitutia</taxon>
        <taxon>Opitutales</taxon>
        <taxon>Opitutaceae</taxon>
        <taxon>Actomonas</taxon>
    </lineage>
</organism>
<keyword evidence="6" id="KW-0028">Amino-acid biosynthesis</keyword>
<evidence type="ECO:0000259" key="12">
    <source>
        <dbReference type="Pfam" id="PF00291"/>
    </source>
</evidence>
<name>A0ABZ1CBL5_9BACT</name>
<keyword evidence="7" id="KW-0791">Threonine biosynthesis</keyword>
<keyword evidence="14" id="KW-1185">Reference proteome</keyword>
<dbReference type="Gene3D" id="3.40.50.1100">
    <property type="match status" value="2"/>
</dbReference>
<dbReference type="CDD" id="cd01563">
    <property type="entry name" value="Thr-synth_1"/>
    <property type="match status" value="1"/>
</dbReference>
<evidence type="ECO:0000313" key="13">
    <source>
        <dbReference type="EMBL" id="WRQ89067.1"/>
    </source>
</evidence>
<accession>A0ABZ1CBL5</accession>
<evidence type="ECO:0000256" key="1">
    <source>
        <dbReference type="ARBA" id="ARBA00001933"/>
    </source>
</evidence>
<dbReference type="RefSeq" id="WP_221030940.1">
    <property type="nucleotide sequence ID" value="NZ_CP139781.1"/>
</dbReference>
<evidence type="ECO:0000313" key="14">
    <source>
        <dbReference type="Proteomes" id="UP000738431"/>
    </source>
</evidence>
<dbReference type="InterPro" id="IPR004450">
    <property type="entry name" value="Thr_synthase-like"/>
</dbReference>
<dbReference type="NCBIfam" id="NF006050">
    <property type="entry name" value="PRK08197.1"/>
    <property type="match status" value="1"/>
</dbReference>
<evidence type="ECO:0000256" key="7">
    <source>
        <dbReference type="ARBA" id="ARBA00022697"/>
    </source>
</evidence>
<keyword evidence="8" id="KW-0663">Pyridoxal phosphate</keyword>
<sequence length="388" mass="41874">MNVTKLTCSSCGETHPAGEIHNLCRVCGLPLLVEYDLEAAAQTLSPESLRGREASMWRYREVLPVEDPANIVSLGEGMTPLLSVQRLGSAIGMKHLYIKDEGQNPTGSFKARGMTAAVSMAKELGVEKLAVPSAGNAAGAMAAYAARAGLPAYIFMPKDTPIANVIECREMGARVTLMDGLITDCGAEVGRRKEAEGWFDVSTLKEPYRIEGKKTLGYELAEQLNWELPDALLYPTGGGTGLIGMWKAFDEMERMGWIDSRRPRIYSVQAEGCAPIVRAFESGAEKAEMFANAHTKASGLRVPKAIGDFIMLDAIRRSHGGAVAVSDEAMLASVREMGRCEGIFAAPEGAACHAALVQLLMDGKIERDERVVIFNTGCGLKYLECFSD</sequence>
<keyword evidence="9 13" id="KW-0456">Lyase</keyword>
<dbReference type="PROSITE" id="PS00165">
    <property type="entry name" value="DEHYDRATASE_SER_THR"/>
    <property type="match status" value="1"/>
</dbReference>
<evidence type="ECO:0000256" key="8">
    <source>
        <dbReference type="ARBA" id="ARBA00022898"/>
    </source>
</evidence>
<dbReference type="NCBIfam" id="TIGR00260">
    <property type="entry name" value="thrC"/>
    <property type="match status" value="1"/>
</dbReference>
<evidence type="ECO:0000256" key="6">
    <source>
        <dbReference type="ARBA" id="ARBA00022605"/>
    </source>
</evidence>
<dbReference type="PANTHER" id="PTHR48078">
    <property type="entry name" value="THREONINE DEHYDRATASE, MITOCHONDRIAL-RELATED"/>
    <property type="match status" value="1"/>
</dbReference>
<protein>
    <recommendedName>
        <fullName evidence="5 11">Threonine synthase</fullName>
        <ecNumber evidence="4 11">4.2.3.1</ecNumber>
    </recommendedName>
</protein>
<dbReference type="PANTHER" id="PTHR48078:SF6">
    <property type="entry name" value="L-THREONINE DEHYDRATASE CATABOLIC TDCB"/>
    <property type="match status" value="1"/>
</dbReference>
<dbReference type="InterPro" id="IPR050147">
    <property type="entry name" value="Ser/Thr_Dehydratase"/>
</dbReference>
<evidence type="ECO:0000256" key="5">
    <source>
        <dbReference type="ARBA" id="ARBA00018679"/>
    </source>
</evidence>
<evidence type="ECO:0000256" key="9">
    <source>
        <dbReference type="ARBA" id="ARBA00023239"/>
    </source>
</evidence>
<reference evidence="13 14" key="1">
    <citation type="submission" date="2023-12" db="EMBL/GenBank/DDBJ databases">
        <title>Description of an unclassified Opitutus bacterium of Verrucomicrobiota.</title>
        <authorList>
            <person name="Zhang D.-F."/>
        </authorList>
    </citation>
    <scope>NUCLEOTIDE SEQUENCE [LARGE SCALE GENOMIC DNA]</scope>
    <source>
        <strain evidence="13 14">WL0086</strain>
    </source>
</reference>
<dbReference type="SUPFAM" id="SSF53686">
    <property type="entry name" value="Tryptophan synthase beta subunit-like PLP-dependent enzymes"/>
    <property type="match status" value="1"/>
</dbReference>
<dbReference type="InterPro" id="IPR036052">
    <property type="entry name" value="TrpB-like_PALP_sf"/>
</dbReference>
<dbReference type="EC" id="4.2.3.1" evidence="4 11"/>
<evidence type="ECO:0000256" key="3">
    <source>
        <dbReference type="ARBA" id="ARBA00005517"/>
    </source>
</evidence>
<dbReference type="Proteomes" id="UP000738431">
    <property type="component" value="Chromosome"/>
</dbReference>
<dbReference type="GO" id="GO:0004795">
    <property type="term" value="F:threonine synthase activity"/>
    <property type="evidence" value="ECO:0007669"/>
    <property type="project" value="UniProtKB-EC"/>
</dbReference>
<comment type="catalytic activity">
    <reaction evidence="10">
        <text>O-phospho-L-homoserine + H2O = L-threonine + phosphate</text>
        <dbReference type="Rhea" id="RHEA:10840"/>
        <dbReference type="ChEBI" id="CHEBI:15377"/>
        <dbReference type="ChEBI" id="CHEBI:43474"/>
        <dbReference type="ChEBI" id="CHEBI:57590"/>
        <dbReference type="ChEBI" id="CHEBI:57926"/>
        <dbReference type="EC" id="4.2.3.1"/>
    </reaction>
</comment>
<evidence type="ECO:0000256" key="11">
    <source>
        <dbReference type="NCBIfam" id="TIGR00260"/>
    </source>
</evidence>
<evidence type="ECO:0000256" key="10">
    <source>
        <dbReference type="ARBA" id="ARBA00049144"/>
    </source>
</evidence>
<comment type="similarity">
    <text evidence="3">Belongs to the threonine synthase family.</text>
</comment>
<gene>
    <name evidence="13" type="ORF">K1X11_006580</name>
</gene>
<comment type="cofactor">
    <cofactor evidence="1">
        <name>pyridoxal 5'-phosphate</name>
        <dbReference type="ChEBI" id="CHEBI:597326"/>
    </cofactor>
</comment>
<comment type="pathway">
    <text evidence="2">Amino-acid biosynthesis; L-threonine biosynthesis; L-threonine from L-aspartate: step 5/5.</text>
</comment>
<evidence type="ECO:0000256" key="4">
    <source>
        <dbReference type="ARBA" id="ARBA00013028"/>
    </source>
</evidence>
<dbReference type="EMBL" id="CP139781">
    <property type="protein sequence ID" value="WRQ89067.1"/>
    <property type="molecule type" value="Genomic_DNA"/>
</dbReference>